<dbReference type="SUPFAM" id="SSF52743">
    <property type="entry name" value="Subtilisin-like"/>
    <property type="match status" value="1"/>
</dbReference>
<dbReference type="GO" id="GO:0006508">
    <property type="term" value="P:proteolysis"/>
    <property type="evidence" value="ECO:0007669"/>
    <property type="project" value="UniProtKB-KW"/>
</dbReference>
<accession>A0A660L2D0</accession>
<dbReference type="AlphaFoldDB" id="A0A660L2D0"/>
<dbReference type="PROSITE" id="PS00138">
    <property type="entry name" value="SUBTILASE_SER"/>
    <property type="match status" value="1"/>
</dbReference>
<reference evidence="8 9" key="1">
    <citation type="submission" date="2018-10" db="EMBL/GenBank/DDBJ databases">
        <title>Genomic Encyclopedia of Archaeal and Bacterial Type Strains, Phase II (KMG-II): from individual species to whole genera.</title>
        <authorList>
            <person name="Goeker M."/>
        </authorList>
    </citation>
    <scope>NUCLEOTIDE SEQUENCE [LARGE SCALE GENOMIC DNA]</scope>
    <source>
        <strain evidence="8 9">DSM 14954</strain>
    </source>
</reference>
<dbReference type="EMBL" id="RBIL01000002">
    <property type="protein sequence ID" value="RKQ87364.1"/>
    <property type="molecule type" value="Genomic_DNA"/>
</dbReference>
<protein>
    <submittedName>
        <fullName evidence="8">Serine protease</fullName>
    </submittedName>
</protein>
<comment type="similarity">
    <text evidence="1 5">Belongs to the peptidase S8 family.</text>
</comment>
<dbReference type="InterPro" id="IPR000209">
    <property type="entry name" value="Peptidase_S8/S53_dom"/>
</dbReference>
<keyword evidence="4 5" id="KW-0720">Serine protease</keyword>
<dbReference type="Pfam" id="PF00082">
    <property type="entry name" value="Peptidase_S8"/>
    <property type="match status" value="1"/>
</dbReference>
<evidence type="ECO:0000256" key="1">
    <source>
        <dbReference type="ARBA" id="ARBA00011073"/>
    </source>
</evidence>
<dbReference type="PANTHER" id="PTHR43806">
    <property type="entry name" value="PEPTIDASE S8"/>
    <property type="match status" value="1"/>
</dbReference>
<dbReference type="PROSITE" id="PS51892">
    <property type="entry name" value="SUBTILASE"/>
    <property type="match status" value="1"/>
</dbReference>
<evidence type="ECO:0000256" key="3">
    <source>
        <dbReference type="ARBA" id="ARBA00022801"/>
    </source>
</evidence>
<feature type="active site" description="Charge relay system" evidence="5">
    <location>
        <position position="315"/>
    </location>
</feature>
<feature type="active site" description="Charge relay system" evidence="5">
    <location>
        <position position="76"/>
    </location>
</feature>
<keyword evidence="2 5" id="KW-0645">Protease</keyword>
<evidence type="ECO:0000313" key="8">
    <source>
        <dbReference type="EMBL" id="RKQ87364.1"/>
    </source>
</evidence>
<keyword evidence="9" id="KW-1185">Reference proteome</keyword>
<evidence type="ECO:0000256" key="4">
    <source>
        <dbReference type="ARBA" id="ARBA00022825"/>
    </source>
</evidence>
<dbReference type="InterPro" id="IPR036852">
    <property type="entry name" value="Peptidase_S8/S53_dom_sf"/>
</dbReference>
<keyword evidence="3 5" id="KW-0378">Hydrolase</keyword>
<feature type="signal peptide" evidence="6">
    <location>
        <begin position="1"/>
        <end position="24"/>
    </location>
</feature>
<dbReference type="InterPro" id="IPR015500">
    <property type="entry name" value="Peptidase_S8_subtilisin-rel"/>
</dbReference>
<evidence type="ECO:0000256" key="2">
    <source>
        <dbReference type="ARBA" id="ARBA00022670"/>
    </source>
</evidence>
<proteinExistence type="inferred from homology"/>
<dbReference type="GO" id="GO:0004252">
    <property type="term" value="F:serine-type endopeptidase activity"/>
    <property type="evidence" value="ECO:0007669"/>
    <property type="project" value="UniProtKB-UniRule"/>
</dbReference>
<keyword evidence="6" id="KW-0732">Signal</keyword>
<dbReference type="PANTHER" id="PTHR43806:SF11">
    <property type="entry name" value="CEREVISIN-RELATED"/>
    <property type="match status" value="1"/>
</dbReference>
<gene>
    <name evidence="8" type="ORF">C8N24_5385</name>
</gene>
<feature type="domain" description="Peptidase S8/S53" evidence="7">
    <location>
        <begin position="67"/>
        <end position="366"/>
    </location>
</feature>
<organism evidence="8 9">
    <name type="scientific">Solirubrobacter pauli</name>
    <dbReference type="NCBI Taxonomy" id="166793"/>
    <lineage>
        <taxon>Bacteria</taxon>
        <taxon>Bacillati</taxon>
        <taxon>Actinomycetota</taxon>
        <taxon>Thermoleophilia</taxon>
        <taxon>Solirubrobacterales</taxon>
        <taxon>Solirubrobacteraceae</taxon>
        <taxon>Solirubrobacter</taxon>
    </lineage>
</organism>
<sequence>MRPVRTPLALLIAAILLFPATAHAWIPDDKGIGGFGWQADQWNFLPGTGVDAPRAWDNLFAAGRPGGKGVTIAVLDSGVAYETRGRFKKSPDLKKIRFAKGYDFCARTSSGINACEGRDPYPNDDYGHGTHVISTIAESTNNGVALTGLAYGATIIPVKVLNSRGEGDEDTITAGIRYAVKQGAQIINLSFEFGSATTSATQVPRIAAAVRYARANNVTVVAASGNGELQRVGYPAALPGVISVGAVTEHGCLAEYSNHGPGLDVVAPGGGKDAALPDQPQCTPNGPQGRPIYQLTLTNKRRQTFGYPTDYIGTSMATPHVSATAALIIASGVLGPKPTPDQIEQRLKATARDLGTPGPDELYGAGLIDAGAATAR</sequence>
<dbReference type="InterPro" id="IPR023828">
    <property type="entry name" value="Peptidase_S8_Ser-AS"/>
</dbReference>
<dbReference type="Proteomes" id="UP000278962">
    <property type="component" value="Unassembled WGS sequence"/>
</dbReference>
<evidence type="ECO:0000313" key="9">
    <source>
        <dbReference type="Proteomes" id="UP000278962"/>
    </source>
</evidence>
<name>A0A660L2D0_9ACTN</name>
<comment type="caution">
    <text evidence="8">The sequence shown here is derived from an EMBL/GenBank/DDBJ whole genome shotgun (WGS) entry which is preliminary data.</text>
</comment>
<evidence type="ECO:0000256" key="6">
    <source>
        <dbReference type="SAM" id="SignalP"/>
    </source>
</evidence>
<evidence type="ECO:0000256" key="5">
    <source>
        <dbReference type="PROSITE-ProRule" id="PRU01240"/>
    </source>
</evidence>
<dbReference type="PRINTS" id="PR00723">
    <property type="entry name" value="SUBTILISIN"/>
</dbReference>
<evidence type="ECO:0000259" key="7">
    <source>
        <dbReference type="Pfam" id="PF00082"/>
    </source>
</evidence>
<dbReference type="Gene3D" id="3.40.50.200">
    <property type="entry name" value="Peptidase S8/S53 domain"/>
    <property type="match status" value="1"/>
</dbReference>
<feature type="active site" description="Charge relay system" evidence="5">
    <location>
        <position position="128"/>
    </location>
</feature>
<dbReference type="InterPro" id="IPR050131">
    <property type="entry name" value="Peptidase_S8_subtilisin-like"/>
</dbReference>
<feature type="chain" id="PRO_5024802302" evidence="6">
    <location>
        <begin position="25"/>
        <end position="376"/>
    </location>
</feature>